<comment type="caution">
    <text evidence="2">The sequence shown here is derived from an EMBL/GenBank/DDBJ whole genome shotgun (WGS) entry which is preliminary data.</text>
</comment>
<evidence type="ECO:0000256" key="1">
    <source>
        <dbReference type="SAM" id="MobiDB-lite"/>
    </source>
</evidence>
<dbReference type="GO" id="GO:0016538">
    <property type="term" value="F:cyclin-dependent protein serine/threonine kinase regulator activity"/>
    <property type="evidence" value="ECO:0007669"/>
    <property type="project" value="TreeGrafter"/>
</dbReference>
<reference evidence="2 3" key="1">
    <citation type="submission" date="2016-03" db="EMBL/GenBank/DDBJ databases">
        <title>Whole genome sequencing of Grifola frondosa 9006-11.</title>
        <authorList>
            <person name="Min B."/>
            <person name="Park H."/>
            <person name="Kim J.-G."/>
            <person name="Cho H."/>
            <person name="Oh Y.-L."/>
            <person name="Kong W.-S."/>
            <person name="Choi I.-G."/>
        </authorList>
    </citation>
    <scope>NUCLEOTIDE SEQUENCE [LARGE SCALE GENOMIC DNA]</scope>
    <source>
        <strain evidence="2 3">9006-11</strain>
    </source>
</reference>
<sequence length="646" mass="68738">MHALSHSLPHRGPSASRARARWQPYASNITLSSTATGPSRFPPTYLNTPASSVASTSPSTVYINPICEAERLKCSSQSSVSNPLRDSQKARYVTRLVDQAVQCLCEIWHPDDIPAAFTCGRNALCAQPASSPQAAAPVIQQKLFATRNTQLPSPVTPSIHPSPPSPLSDAGDSTGSASDLASGCNLVPIKGFVHEVLRRSRTSTGVLQTALCYLEAVRGKIPELIRKEKTTPTTSDCVQEDAACRIIRGELSHDEMLGCDVMEGGRLNMEPTVSHIVDIPYSHLPPSPQSFESQRDPANLPSAKTQVPLPPLPPLPSPLLCPRRAFLACLILASKFMQDRSYSNRAWAKLAGLPPREIGRCERALGEALEWRLWVGKGTIASSTSTSGTSSGRPVTRSRSEGDLLQSSPPCTSTAARAAAWSDVAAGAERPPPLSRWPLTVPQAAVTVPMLAPTPRKRTGLQRSATVPVISAEYGQDAYRPSKSSNAAVDDRMDLLRQAKLPSLAAFDASLLDIDFAQQGLVVSPSMSTPTLSSSPMSSASSSSDGCGDRTIQMATFSDLLTPSPAPFYVPFSYPWDTSGSARFNSGAKTFEADVMKMPDEFATMGLKLAAIDPVVASGAPPSLPPFAETFLSAASCNGMYSYGTA</sequence>
<organism evidence="2 3">
    <name type="scientific">Grifola frondosa</name>
    <name type="common">Maitake</name>
    <name type="synonym">Polyporus frondosus</name>
    <dbReference type="NCBI Taxonomy" id="5627"/>
    <lineage>
        <taxon>Eukaryota</taxon>
        <taxon>Fungi</taxon>
        <taxon>Dikarya</taxon>
        <taxon>Basidiomycota</taxon>
        <taxon>Agaricomycotina</taxon>
        <taxon>Agaricomycetes</taxon>
        <taxon>Polyporales</taxon>
        <taxon>Grifolaceae</taxon>
        <taxon>Grifola</taxon>
    </lineage>
</organism>
<dbReference type="OMA" id="WVSEGEI"/>
<accession>A0A1C7LU39</accession>
<keyword evidence="3" id="KW-1185">Reference proteome</keyword>
<dbReference type="GO" id="GO:0000307">
    <property type="term" value="C:cyclin-dependent protein kinase holoenzyme complex"/>
    <property type="evidence" value="ECO:0007669"/>
    <property type="project" value="TreeGrafter"/>
</dbReference>
<feature type="compositionally biased region" description="Low complexity" evidence="1">
    <location>
        <begin position="167"/>
        <end position="176"/>
    </location>
</feature>
<evidence type="ECO:0008006" key="4">
    <source>
        <dbReference type="Google" id="ProtNLM"/>
    </source>
</evidence>
<dbReference type="GO" id="GO:0019901">
    <property type="term" value="F:protein kinase binding"/>
    <property type="evidence" value="ECO:0007669"/>
    <property type="project" value="InterPro"/>
</dbReference>
<gene>
    <name evidence="2" type="ORF">A0H81_11726</name>
</gene>
<name>A0A1C7LU39_GRIFR</name>
<dbReference type="InterPro" id="IPR013922">
    <property type="entry name" value="Cyclin_PHO80-like"/>
</dbReference>
<dbReference type="CDD" id="cd20557">
    <property type="entry name" value="CYCLIN_ScPCL1-like"/>
    <property type="match status" value="1"/>
</dbReference>
<dbReference type="OrthoDB" id="286814at2759"/>
<dbReference type="PANTHER" id="PTHR15615:SF36">
    <property type="entry name" value="PHO85 CYCLIN-5"/>
    <property type="match status" value="1"/>
</dbReference>
<evidence type="ECO:0000313" key="2">
    <source>
        <dbReference type="EMBL" id="OBZ68311.1"/>
    </source>
</evidence>
<dbReference type="AlphaFoldDB" id="A0A1C7LU39"/>
<dbReference type="Gene3D" id="1.10.472.10">
    <property type="entry name" value="Cyclin-like"/>
    <property type="match status" value="1"/>
</dbReference>
<feature type="region of interest" description="Disordered" evidence="1">
    <location>
        <begin position="382"/>
        <end position="411"/>
    </location>
</feature>
<dbReference type="GO" id="GO:0005634">
    <property type="term" value="C:nucleus"/>
    <property type="evidence" value="ECO:0007669"/>
    <property type="project" value="TreeGrafter"/>
</dbReference>
<dbReference type="PANTHER" id="PTHR15615">
    <property type="match status" value="1"/>
</dbReference>
<feature type="region of interest" description="Disordered" evidence="1">
    <location>
        <begin position="287"/>
        <end position="309"/>
    </location>
</feature>
<dbReference type="Proteomes" id="UP000092993">
    <property type="component" value="Unassembled WGS sequence"/>
</dbReference>
<evidence type="ECO:0000313" key="3">
    <source>
        <dbReference type="Proteomes" id="UP000092993"/>
    </source>
</evidence>
<feature type="region of interest" description="Disordered" evidence="1">
    <location>
        <begin position="150"/>
        <end position="176"/>
    </location>
</feature>
<proteinExistence type="predicted"/>
<dbReference type="EMBL" id="LUGG01000022">
    <property type="protein sequence ID" value="OBZ68311.1"/>
    <property type="molecule type" value="Genomic_DNA"/>
</dbReference>
<dbReference type="STRING" id="5627.A0A1C7LU39"/>
<protein>
    <recommendedName>
        <fullName evidence="4">G1/S-specific cyclin pas1</fullName>
    </recommendedName>
</protein>
<feature type="compositionally biased region" description="Low complexity" evidence="1">
    <location>
        <begin position="382"/>
        <end position="397"/>
    </location>
</feature>